<dbReference type="EMBL" id="CP120682">
    <property type="protein sequence ID" value="WKN37372.1"/>
    <property type="molecule type" value="Genomic_DNA"/>
</dbReference>
<protein>
    <submittedName>
        <fullName evidence="2">Uncharacterized protein</fullName>
    </submittedName>
</protein>
<evidence type="ECO:0000256" key="1">
    <source>
        <dbReference type="SAM" id="Phobius"/>
    </source>
</evidence>
<feature type="transmembrane region" description="Helical" evidence="1">
    <location>
        <begin position="12"/>
        <end position="35"/>
    </location>
</feature>
<proteinExistence type="predicted"/>
<evidence type="ECO:0000313" key="2">
    <source>
        <dbReference type="EMBL" id="WKN37372.1"/>
    </source>
</evidence>
<dbReference type="AlphaFoldDB" id="A0AA49GM77"/>
<accession>A0AA49GM77</accession>
<feature type="transmembrane region" description="Helical" evidence="1">
    <location>
        <begin position="47"/>
        <end position="68"/>
    </location>
</feature>
<gene>
    <name evidence="2" type="ORF">K4G66_01450</name>
</gene>
<keyword evidence="1" id="KW-0812">Transmembrane</keyword>
<keyword evidence="1" id="KW-0472">Membrane</keyword>
<reference evidence="2" key="2">
    <citation type="journal article" date="2024" name="Antonie Van Leeuwenhoek">
        <title>Roseihalotalea indica gen. nov., sp. nov., a halophilic Bacteroidetes from mesopelagic Southwest Indian Ocean with higher carbohydrate metabolic potential.</title>
        <authorList>
            <person name="Chen B."/>
            <person name="Zhang M."/>
            <person name="Lin D."/>
            <person name="Ye J."/>
            <person name="Tang K."/>
        </authorList>
    </citation>
    <scope>NUCLEOTIDE SEQUENCE</scope>
    <source>
        <strain evidence="2">TK19036</strain>
    </source>
</reference>
<sequence>MMNPRKRYRGFFFLLFIPLLLGALAAVVMGLWNAILPEVLGAKPVTYWQAAGLLILSRILLGGFRMGGGGRPPWQQRRRGRWSNLSEEERSRLKEEWRKRCSR</sequence>
<name>A0AA49GM77_9BACT</name>
<keyword evidence="1" id="KW-1133">Transmembrane helix</keyword>
<reference evidence="2" key="1">
    <citation type="journal article" date="2023" name="Comput. Struct. Biotechnol. J.">
        <title>Discovery of a novel marine Bacteroidetes with a rich repertoire of carbohydrate-active enzymes.</title>
        <authorList>
            <person name="Chen B."/>
            <person name="Liu G."/>
            <person name="Chen Q."/>
            <person name="Wang H."/>
            <person name="Liu L."/>
            <person name="Tang K."/>
        </authorList>
    </citation>
    <scope>NUCLEOTIDE SEQUENCE</scope>
    <source>
        <strain evidence="2">TK19036</strain>
    </source>
</reference>
<organism evidence="2">
    <name type="scientific">Roseihalotalea indica</name>
    <dbReference type="NCBI Taxonomy" id="2867963"/>
    <lineage>
        <taxon>Bacteria</taxon>
        <taxon>Pseudomonadati</taxon>
        <taxon>Bacteroidota</taxon>
        <taxon>Cytophagia</taxon>
        <taxon>Cytophagales</taxon>
        <taxon>Catalimonadaceae</taxon>
        <taxon>Roseihalotalea</taxon>
    </lineage>
</organism>